<comment type="catalytic activity">
    <reaction evidence="1">
        <text>Endonucleolytic cleavage to 5'-phosphomonoester.</text>
        <dbReference type="EC" id="3.1.26.4"/>
    </reaction>
</comment>
<evidence type="ECO:0000256" key="5">
    <source>
        <dbReference type="ARBA" id="ARBA00012180"/>
    </source>
</evidence>
<dbReference type="EC" id="3.1.26.4" evidence="5"/>
<keyword evidence="7" id="KW-0479">Metal-binding</keyword>
<reference evidence="12" key="1">
    <citation type="submission" date="2018-05" db="EMBL/GenBank/DDBJ databases">
        <authorList>
            <person name="Lanie J.A."/>
            <person name="Ng W.-L."/>
            <person name="Kazmierczak K.M."/>
            <person name="Andrzejewski T.M."/>
            <person name="Davidsen T.M."/>
            <person name="Wayne K.J."/>
            <person name="Tettelin H."/>
            <person name="Glass J.I."/>
            <person name="Rusch D."/>
            <person name="Podicherti R."/>
            <person name="Tsui H.-C.T."/>
            <person name="Winkler M.E."/>
        </authorList>
    </citation>
    <scope>NUCLEOTIDE SEQUENCE</scope>
</reference>
<dbReference type="GO" id="GO:0046872">
    <property type="term" value="F:metal ion binding"/>
    <property type="evidence" value="ECO:0007669"/>
    <property type="project" value="UniProtKB-KW"/>
</dbReference>
<dbReference type="PANTHER" id="PTHR10642:SF26">
    <property type="entry name" value="RIBONUCLEASE H1"/>
    <property type="match status" value="1"/>
</dbReference>
<dbReference type="EMBL" id="UINC01151544">
    <property type="protein sequence ID" value="SVD45216.1"/>
    <property type="molecule type" value="Genomic_DNA"/>
</dbReference>
<evidence type="ECO:0000256" key="8">
    <source>
        <dbReference type="ARBA" id="ARBA00022759"/>
    </source>
</evidence>
<dbReference type="PROSITE" id="PS50879">
    <property type="entry name" value="RNASE_H_1"/>
    <property type="match status" value="1"/>
</dbReference>
<evidence type="ECO:0000256" key="2">
    <source>
        <dbReference type="ARBA" id="ARBA00001946"/>
    </source>
</evidence>
<dbReference type="CDD" id="cd09278">
    <property type="entry name" value="RNase_HI_prokaryote_like"/>
    <property type="match status" value="1"/>
</dbReference>
<dbReference type="GO" id="GO:0004523">
    <property type="term" value="F:RNA-DNA hybrid ribonuclease activity"/>
    <property type="evidence" value="ECO:0007669"/>
    <property type="project" value="UniProtKB-EC"/>
</dbReference>
<evidence type="ECO:0000256" key="10">
    <source>
        <dbReference type="ARBA" id="ARBA00022842"/>
    </source>
</evidence>
<dbReference type="InterPro" id="IPR012337">
    <property type="entry name" value="RNaseH-like_sf"/>
</dbReference>
<dbReference type="Gene3D" id="3.30.420.10">
    <property type="entry name" value="Ribonuclease H-like superfamily/Ribonuclease H"/>
    <property type="match status" value="1"/>
</dbReference>
<evidence type="ECO:0000313" key="12">
    <source>
        <dbReference type="EMBL" id="SVD45216.1"/>
    </source>
</evidence>
<keyword evidence="8" id="KW-0255">Endonuclease</keyword>
<evidence type="ECO:0000256" key="7">
    <source>
        <dbReference type="ARBA" id="ARBA00022723"/>
    </source>
</evidence>
<dbReference type="SUPFAM" id="SSF53098">
    <property type="entry name" value="Ribonuclease H-like"/>
    <property type="match status" value="1"/>
</dbReference>
<dbReference type="GO" id="GO:0043137">
    <property type="term" value="P:DNA replication, removal of RNA primer"/>
    <property type="evidence" value="ECO:0007669"/>
    <property type="project" value="TreeGrafter"/>
</dbReference>
<evidence type="ECO:0000259" key="11">
    <source>
        <dbReference type="PROSITE" id="PS50879"/>
    </source>
</evidence>
<dbReference type="GO" id="GO:0003676">
    <property type="term" value="F:nucleic acid binding"/>
    <property type="evidence" value="ECO:0007669"/>
    <property type="project" value="InterPro"/>
</dbReference>
<evidence type="ECO:0000256" key="3">
    <source>
        <dbReference type="ARBA" id="ARBA00005300"/>
    </source>
</evidence>
<dbReference type="AlphaFoldDB" id="A0A382VFB4"/>
<dbReference type="InterPro" id="IPR022892">
    <property type="entry name" value="RNaseHI"/>
</dbReference>
<keyword evidence="6" id="KW-0540">Nuclease</keyword>
<proteinExistence type="inferred from homology"/>
<dbReference type="Pfam" id="PF00075">
    <property type="entry name" value="RNase_H"/>
    <property type="match status" value="1"/>
</dbReference>
<feature type="domain" description="RNase H type-1" evidence="11">
    <location>
        <begin position="6"/>
        <end position="83"/>
    </location>
</feature>
<name>A0A382VFB4_9ZZZZ</name>
<evidence type="ECO:0000256" key="1">
    <source>
        <dbReference type="ARBA" id="ARBA00000077"/>
    </source>
</evidence>
<dbReference type="InterPro" id="IPR036397">
    <property type="entry name" value="RNaseH_sf"/>
</dbReference>
<accession>A0A382VFB4</accession>
<keyword evidence="9" id="KW-0378">Hydrolase</keyword>
<feature type="non-terminal residue" evidence="12">
    <location>
        <position position="83"/>
    </location>
</feature>
<comment type="cofactor">
    <cofactor evidence="2">
        <name>Mg(2+)</name>
        <dbReference type="ChEBI" id="CHEBI:18420"/>
    </cofactor>
</comment>
<evidence type="ECO:0000256" key="4">
    <source>
        <dbReference type="ARBA" id="ARBA00011245"/>
    </source>
</evidence>
<dbReference type="InterPro" id="IPR050092">
    <property type="entry name" value="RNase_H"/>
</dbReference>
<evidence type="ECO:0000256" key="9">
    <source>
        <dbReference type="ARBA" id="ARBA00022801"/>
    </source>
</evidence>
<sequence>MSNSSSLQHVLIYTDGACSPNPGMGGWGAVLISKKHQQRKEISGSEASTTNNRMELTAAVEALSSLKQPCRVELYTDSSYLRN</sequence>
<dbReference type="PANTHER" id="PTHR10642">
    <property type="entry name" value="RIBONUCLEASE H1"/>
    <property type="match status" value="1"/>
</dbReference>
<gene>
    <name evidence="12" type="ORF">METZ01_LOCUS398070</name>
</gene>
<protein>
    <recommendedName>
        <fullName evidence="5">ribonuclease H</fullName>
        <ecNumber evidence="5">3.1.26.4</ecNumber>
    </recommendedName>
</protein>
<dbReference type="InterPro" id="IPR002156">
    <property type="entry name" value="RNaseH_domain"/>
</dbReference>
<comment type="subunit">
    <text evidence="4">Monomer.</text>
</comment>
<organism evidence="12">
    <name type="scientific">marine metagenome</name>
    <dbReference type="NCBI Taxonomy" id="408172"/>
    <lineage>
        <taxon>unclassified sequences</taxon>
        <taxon>metagenomes</taxon>
        <taxon>ecological metagenomes</taxon>
    </lineage>
</organism>
<comment type="similarity">
    <text evidence="3">Belongs to the RNase H family.</text>
</comment>
<evidence type="ECO:0000256" key="6">
    <source>
        <dbReference type="ARBA" id="ARBA00022722"/>
    </source>
</evidence>
<keyword evidence="10" id="KW-0460">Magnesium</keyword>